<accession>A0A196S769</accession>
<organism evidence="2 3">
    <name type="scientific">Blastocystis sp. subtype 1 (strain ATCC 50177 / NandII)</name>
    <dbReference type="NCBI Taxonomy" id="478820"/>
    <lineage>
        <taxon>Eukaryota</taxon>
        <taxon>Sar</taxon>
        <taxon>Stramenopiles</taxon>
        <taxon>Bigyra</taxon>
        <taxon>Opalozoa</taxon>
        <taxon>Opalinata</taxon>
        <taxon>Blastocystidae</taxon>
        <taxon>Blastocystis</taxon>
    </lineage>
</organism>
<dbReference type="InterPro" id="IPR019136">
    <property type="entry name" value="TF_IIIC_su-5_HTH"/>
</dbReference>
<dbReference type="STRING" id="478820.A0A196S769"/>
<dbReference type="PANTHER" id="PTHR13230:SF5">
    <property type="entry name" value="GENERAL TRANSCRIPTION FACTOR 3C POLYPEPTIDE 5"/>
    <property type="match status" value="1"/>
</dbReference>
<name>A0A196S769_BLAHN</name>
<sequence length="263" mass="30196">MGTVSMHSAPSNKLVLKITKEGDSVSGSIIGKVKSEYTANELCDFAYLPERQLYETGENTVIPHIDAFDKDNDLSSPYILPIRFSAYSAPYDINIRDSTNEKERSYSKFYIFVSSNEQIPTQPKDNLPLIADDSPLKQYMDAVKLLTERQPIWDKRYLILEVMKICSAPFEVVKNSVAMVVPYVCYTMTDGPFRNVWIRLGYNPSLDPSSWKYQYIEFRFSKRPVLRDASKNAESLPSLYDIPLNLHNRYPLYILQVVNAKCN</sequence>
<comment type="caution">
    <text evidence="2">The sequence shown here is derived from an EMBL/GenBank/DDBJ whole genome shotgun (WGS) entry which is preliminary data.</text>
</comment>
<keyword evidence="3" id="KW-1185">Reference proteome</keyword>
<reference evidence="2 3" key="1">
    <citation type="submission" date="2016-05" db="EMBL/GenBank/DDBJ databases">
        <title>Nuclear genome of Blastocystis sp. subtype 1 NandII.</title>
        <authorList>
            <person name="Gentekaki E."/>
            <person name="Curtis B."/>
            <person name="Stairs C."/>
            <person name="Eme L."/>
            <person name="Herman E."/>
            <person name="Klimes V."/>
            <person name="Arias M.C."/>
            <person name="Elias M."/>
            <person name="Hilliou F."/>
            <person name="Klute M."/>
            <person name="Malik S.-B."/>
            <person name="Pightling A."/>
            <person name="Rachubinski R."/>
            <person name="Salas D."/>
            <person name="Schlacht A."/>
            <person name="Suga H."/>
            <person name="Archibald J."/>
            <person name="Ball S.G."/>
            <person name="Clark G."/>
            <person name="Dacks J."/>
            <person name="Van Der Giezen M."/>
            <person name="Tsaousis A."/>
            <person name="Roger A."/>
        </authorList>
    </citation>
    <scope>NUCLEOTIDE SEQUENCE [LARGE SCALE GENOMIC DNA]</scope>
    <source>
        <strain evidence="3">ATCC 50177 / NandII</strain>
    </source>
</reference>
<evidence type="ECO:0000259" key="1">
    <source>
        <dbReference type="Pfam" id="PF09734"/>
    </source>
</evidence>
<gene>
    <name evidence="2" type="ORF">AV274_6421</name>
</gene>
<proteinExistence type="predicted"/>
<dbReference type="GO" id="GO:0001002">
    <property type="term" value="F:RNA polymerase III type 1 promoter sequence-specific DNA binding"/>
    <property type="evidence" value="ECO:0007669"/>
    <property type="project" value="TreeGrafter"/>
</dbReference>
<feature type="domain" description="Transcription factor IIIC subunit 5 HTH" evidence="1">
    <location>
        <begin position="80"/>
        <end position="219"/>
    </location>
</feature>
<dbReference type="EMBL" id="LXWW01000575">
    <property type="protein sequence ID" value="OAO11917.1"/>
    <property type="molecule type" value="Genomic_DNA"/>
</dbReference>
<dbReference type="GO" id="GO:0000127">
    <property type="term" value="C:transcription factor TFIIIC complex"/>
    <property type="evidence" value="ECO:0007669"/>
    <property type="project" value="InterPro"/>
</dbReference>
<dbReference type="Proteomes" id="UP000078348">
    <property type="component" value="Unassembled WGS sequence"/>
</dbReference>
<dbReference type="PANTHER" id="PTHR13230">
    <property type="entry name" value="GENERAL TRANSCRIPTION FACTOR IIIC, POLYPEPTIDE 5"/>
    <property type="match status" value="1"/>
</dbReference>
<dbReference type="Pfam" id="PF09734">
    <property type="entry name" value="Tau95"/>
    <property type="match status" value="1"/>
</dbReference>
<dbReference type="GO" id="GO:0001003">
    <property type="term" value="F:RNA polymerase III type 2 promoter sequence-specific DNA binding"/>
    <property type="evidence" value="ECO:0007669"/>
    <property type="project" value="TreeGrafter"/>
</dbReference>
<dbReference type="AlphaFoldDB" id="A0A196S769"/>
<dbReference type="GO" id="GO:0006384">
    <property type="term" value="P:transcription initiation at RNA polymerase III promoter"/>
    <property type="evidence" value="ECO:0007669"/>
    <property type="project" value="InterPro"/>
</dbReference>
<evidence type="ECO:0000313" key="2">
    <source>
        <dbReference type="EMBL" id="OAO11917.1"/>
    </source>
</evidence>
<dbReference type="InterPro" id="IPR040454">
    <property type="entry name" value="TF_IIIC_Tfc1/Sfc1"/>
</dbReference>
<evidence type="ECO:0000313" key="3">
    <source>
        <dbReference type="Proteomes" id="UP000078348"/>
    </source>
</evidence>
<protein>
    <recommendedName>
        <fullName evidence="1">Transcription factor IIIC subunit 5 HTH domain-containing protein</fullName>
    </recommendedName>
</protein>
<dbReference type="OrthoDB" id="5598268at2759"/>